<dbReference type="AlphaFoldDB" id="A0A7I8JM24"/>
<dbReference type="Gene3D" id="1.10.510.10">
    <property type="entry name" value="Transferase(Phosphotransferase) domain 1"/>
    <property type="match status" value="1"/>
</dbReference>
<protein>
    <recommendedName>
        <fullName evidence="14">Protein kinase domain-containing protein</fullName>
    </recommendedName>
</protein>
<sequence>MSGEASLLAVLVCIAAASVMAAPVSQADVLLRFKAATRDDAGALSDWTSVSNAGPCLGGKEGNWTGVRCEDGKVIKLVLESMTLSGTLDTAALDGLPELRSLSLMNNSFKGSVPSLRNLPRLRSVYLAYNRLSGEIAADAFSGMDSLWAVHLEHNAITGPIPSSLAGLPNLAELSLQENEFTGALPEFRPGGGLKLNVSHNLLEGPIPASLTSIDASCFAGNKGLCGDALGVPCRANSDTSTKTSSTPLLVGIGVMVVVVVLAIAAAIFAALRRRRPSEEYQLGRPPSSARKKSASLDPNCLEQGCAGSSGKRKKAGGVSGGGGGGREEEHGTQLVMVQEGRERFELQDLLRASAEVLGGGAFGSSYKAMLLEGPTMVVKRFREMNGVGKEEFQEHMRRLGRLSHPNLLPVVAYYYTNREKLLVTDYIPNGSLSHLLHGNYRSSDRPALDWATRLQILKAVAKGLLYLYRELPMLTAPHGHLKSSNVLLGDAMVPLLADYGLSPVVNPAHASDALVAYRSPEFLQHGRTTRKSDVWSFGILILEVLTGRDPERHVQRRRRRGESNGGSGSGSCSSNGAAELAAWVESLVREERAEELFDGAMEGTKNTRGDDDALPDRPGMLRARRGGAVDVAEALRRIEELIEGRGFPPP</sequence>
<dbReference type="FunFam" id="3.80.10.10:FF:000400">
    <property type="entry name" value="Nuclear pore complex protein NUP107"/>
    <property type="match status" value="1"/>
</dbReference>
<evidence type="ECO:0000256" key="9">
    <source>
        <dbReference type="ARBA" id="ARBA00023136"/>
    </source>
</evidence>
<dbReference type="PROSITE" id="PS50011">
    <property type="entry name" value="PROTEIN_KINASE_DOM"/>
    <property type="match status" value="1"/>
</dbReference>
<proteinExistence type="predicted"/>
<evidence type="ECO:0000313" key="16">
    <source>
        <dbReference type="Proteomes" id="UP001189122"/>
    </source>
</evidence>
<gene>
    <name evidence="15" type="ORF">SI7747_14017599</name>
</gene>
<feature type="region of interest" description="Disordered" evidence="11">
    <location>
        <begin position="603"/>
        <end position="622"/>
    </location>
</feature>
<feature type="chain" id="PRO_5029886125" description="Protein kinase domain-containing protein" evidence="13">
    <location>
        <begin position="22"/>
        <end position="651"/>
    </location>
</feature>
<dbReference type="InterPro" id="IPR001611">
    <property type="entry name" value="Leu-rich_rpt"/>
</dbReference>
<evidence type="ECO:0000256" key="6">
    <source>
        <dbReference type="ARBA" id="ARBA00022741"/>
    </source>
</evidence>
<dbReference type="Pfam" id="PF13855">
    <property type="entry name" value="LRR_8"/>
    <property type="match status" value="1"/>
</dbReference>
<keyword evidence="3 12" id="KW-0812">Transmembrane</keyword>
<dbReference type="Pfam" id="PF07714">
    <property type="entry name" value="PK_Tyr_Ser-Thr"/>
    <property type="match status" value="1"/>
</dbReference>
<dbReference type="InterPro" id="IPR001245">
    <property type="entry name" value="Ser-Thr/Tyr_kinase_cat_dom"/>
</dbReference>
<evidence type="ECO:0000256" key="5">
    <source>
        <dbReference type="ARBA" id="ARBA00022737"/>
    </source>
</evidence>
<keyword evidence="8 12" id="KW-1133">Transmembrane helix</keyword>
<dbReference type="InterPro" id="IPR032675">
    <property type="entry name" value="LRR_dom_sf"/>
</dbReference>
<feature type="transmembrane region" description="Helical" evidence="12">
    <location>
        <begin position="249"/>
        <end position="272"/>
    </location>
</feature>
<dbReference type="Pfam" id="PF08263">
    <property type="entry name" value="LRRNT_2"/>
    <property type="match status" value="1"/>
</dbReference>
<dbReference type="GO" id="GO:0016020">
    <property type="term" value="C:membrane"/>
    <property type="evidence" value="ECO:0007669"/>
    <property type="project" value="UniProtKB-SubCell"/>
</dbReference>
<dbReference type="InterPro" id="IPR046959">
    <property type="entry name" value="PRK1-6/SRF4-like"/>
</dbReference>
<keyword evidence="10" id="KW-0325">Glycoprotein</keyword>
<evidence type="ECO:0000256" key="1">
    <source>
        <dbReference type="ARBA" id="ARBA00004370"/>
    </source>
</evidence>
<accession>A0A7I8JM24</accession>
<evidence type="ECO:0000256" key="4">
    <source>
        <dbReference type="ARBA" id="ARBA00022729"/>
    </source>
</evidence>
<dbReference type="InterPro" id="IPR013210">
    <property type="entry name" value="LRR_N_plant-typ"/>
</dbReference>
<keyword evidence="4 13" id="KW-0732">Signal</keyword>
<feature type="compositionally biased region" description="Basic and acidic residues" evidence="11">
    <location>
        <begin position="606"/>
        <end position="616"/>
    </location>
</feature>
<feature type="region of interest" description="Disordered" evidence="11">
    <location>
        <begin position="553"/>
        <end position="576"/>
    </location>
</feature>
<dbReference type="Proteomes" id="UP001189122">
    <property type="component" value="Unassembled WGS sequence"/>
</dbReference>
<evidence type="ECO:0000256" key="13">
    <source>
        <dbReference type="SAM" id="SignalP"/>
    </source>
</evidence>
<keyword evidence="16" id="KW-1185">Reference proteome</keyword>
<dbReference type="SUPFAM" id="SSF52058">
    <property type="entry name" value="L domain-like"/>
    <property type="match status" value="1"/>
</dbReference>
<comment type="subcellular location">
    <subcellularLocation>
        <location evidence="1">Membrane</location>
    </subcellularLocation>
</comment>
<dbReference type="InterPro" id="IPR011009">
    <property type="entry name" value="Kinase-like_dom_sf"/>
</dbReference>
<evidence type="ECO:0000256" key="2">
    <source>
        <dbReference type="ARBA" id="ARBA00022614"/>
    </source>
</evidence>
<dbReference type="Gene3D" id="3.80.10.10">
    <property type="entry name" value="Ribonuclease Inhibitor"/>
    <property type="match status" value="2"/>
</dbReference>
<dbReference type="SUPFAM" id="SSF56112">
    <property type="entry name" value="Protein kinase-like (PK-like)"/>
    <property type="match status" value="1"/>
</dbReference>
<dbReference type="GO" id="GO:0005524">
    <property type="term" value="F:ATP binding"/>
    <property type="evidence" value="ECO:0007669"/>
    <property type="project" value="UniProtKB-KW"/>
</dbReference>
<evidence type="ECO:0000259" key="14">
    <source>
        <dbReference type="PROSITE" id="PS50011"/>
    </source>
</evidence>
<evidence type="ECO:0000256" key="11">
    <source>
        <dbReference type="SAM" id="MobiDB-lite"/>
    </source>
</evidence>
<keyword evidence="6" id="KW-0547">Nucleotide-binding</keyword>
<dbReference type="InterPro" id="IPR000719">
    <property type="entry name" value="Prot_kinase_dom"/>
</dbReference>
<dbReference type="PANTHER" id="PTHR48007:SF64">
    <property type="entry name" value="POLLEN RECEPTOR-LIKE KINASE 1"/>
    <property type="match status" value="1"/>
</dbReference>
<reference evidence="15 16" key="1">
    <citation type="submission" date="2019-12" db="EMBL/GenBank/DDBJ databases">
        <authorList>
            <person name="Scholz U."/>
            <person name="Mascher M."/>
            <person name="Fiebig A."/>
        </authorList>
    </citation>
    <scope>NUCLEOTIDE SEQUENCE</scope>
</reference>
<evidence type="ECO:0000256" key="3">
    <source>
        <dbReference type="ARBA" id="ARBA00022692"/>
    </source>
</evidence>
<evidence type="ECO:0000256" key="10">
    <source>
        <dbReference type="ARBA" id="ARBA00023180"/>
    </source>
</evidence>
<dbReference type="Gene3D" id="3.30.200.20">
    <property type="entry name" value="Phosphorylase Kinase, domain 1"/>
    <property type="match status" value="1"/>
</dbReference>
<dbReference type="PANTHER" id="PTHR48007">
    <property type="entry name" value="LEUCINE-RICH REPEAT RECEPTOR-LIKE PROTEIN KINASE PXC1"/>
    <property type="match status" value="1"/>
</dbReference>
<name>A0A7I8JM24_SPIIN</name>
<keyword evidence="5" id="KW-0677">Repeat</keyword>
<feature type="region of interest" description="Disordered" evidence="11">
    <location>
        <begin position="304"/>
        <end position="331"/>
    </location>
</feature>
<feature type="domain" description="Protein kinase" evidence="14">
    <location>
        <begin position="352"/>
        <end position="621"/>
    </location>
</feature>
<dbReference type="FunFam" id="3.30.200.20:FF:000307">
    <property type="entry name" value="pollen receptor-like kinase 1"/>
    <property type="match status" value="1"/>
</dbReference>
<feature type="region of interest" description="Disordered" evidence="11">
    <location>
        <begin position="279"/>
        <end position="298"/>
    </location>
</feature>
<evidence type="ECO:0000313" key="15">
    <source>
        <dbReference type="EMBL" id="CAA2631951.1"/>
    </source>
</evidence>
<keyword evidence="2" id="KW-0433">Leucine-rich repeat</keyword>
<dbReference type="EMBL" id="CACRZD030000014">
    <property type="protein sequence ID" value="CAA6671194.1"/>
    <property type="molecule type" value="Genomic_DNA"/>
</dbReference>
<keyword evidence="9 12" id="KW-0472">Membrane</keyword>
<organism evidence="15">
    <name type="scientific">Spirodela intermedia</name>
    <name type="common">Intermediate duckweed</name>
    <dbReference type="NCBI Taxonomy" id="51605"/>
    <lineage>
        <taxon>Eukaryota</taxon>
        <taxon>Viridiplantae</taxon>
        <taxon>Streptophyta</taxon>
        <taxon>Embryophyta</taxon>
        <taxon>Tracheophyta</taxon>
        <taxon>Spermatophyta</taxon>
        <taxon>Magnoliopsida</taxon>
        <taxon>Liliopsida</taxon>
        <taxon>Araceae</taxon>
        <taxon>Lemnoideae</taxon>
        <taxon>Spirodela</taxon>
    </lineage>
</organism>
<dbReference type="EMBL" id="LR743601">
    <property type="protein sequence ID" value="CAA2631951.1"/>
    <property type="molecule type" value="Genomic_DNA"/>
</dbReference>
<keyword evidence="7" id="KW-0067">ATP-binding</keyword>
<evidence type="ECO:0000256" key="8">
    <source>
        <dbReference type="ARBA" id="ARBA00022989"/>
    </source>
</evidence>
<evidence type="ECO:0000256" key="12">
    <source>
        <dbReference type="SAM" id="Phobius"/>
    </source>
</evidence>
<feature type="signal peptide" evidence="13">
    <location>
        <begin position="1"/>
        <end position="21"/>
    </location>
</feature>
<evidence type="ECO:0000256" key="7">
    <source>
        <dbReference type="ARBA" id="ARBA00022840"/>
    </source>
</evidence>
<dbReference type="GO" id="GO:0004672">
    <property type="term" value="F:protein kinase activity"/>
    <property type="evidence" value="ECO:0007669"/>
    <property type="project" value="InterPro"/>
</dbReference>